<gene>
    <name evidence="1" type="ORF">SDC9_195361</name>
</gene>
<protein>
    <submittedName>
        <fullName evidence="1">Uncharacterized protein</fullName>
    </submittedName>
</protein>
<organism evidence="1">
    <name type="scientific">bioreactor metagenome</name>
    <dbReference type="NCBI Taxonomy" id="1076179"/>
    <lineage>
        <taxon>unclassified sequences</taxon>
        <taxon>metagenomes</taxon>
        <taxon>ecological metagenomes</taxon>
    </lineage>
</organism>
<comment type="caution">
    <text evidence="1">The sequence shown here is derived from an EMBL/GenBank/DDBJ whole genome shotgun (WGS) entry which is preliminary data.</text>
</comment>
<evidence type="ECO:0000313" key="1">
    <source>
        <dbReference type="EMBL" id="MPN47757.1"/>
    </source>
</evidence>
<dbReference type="EMBL" id="VSSQ01109493">
    <property type="protein sequence ID" value="MPN47757.1"/>
    <property type="molecule type" value="Genomic_DNA"/>
</dbReference>
<accession>A0A645I8S7</accession>
<sequence>MAIMNQENLRRVTEAMNRYPDLDYVEVLMVIAAQKLLDRVMAAPEEQWDAMQIEDVVKGIVSIARTKTYKRRTDISIKTKEEAGRQAALDGIFEALGKEHPELYNKIYDITNKQLEASSKAEENLLTEGDAI</sequence>
<proteinExistence type="predicted"/>
<reference evidence="1" key="1">
    <citation type="submission" date="2019-08" db="EMBL/GenBank/DDBJ databases">
        <authorList>
            <person name="Kucharzyk K."/>
            <person name="Murdoch R.W."/>
            <person name="Higgins S."/>
            <person name="Loffler F."/>
        </authorList>
    </citation>
    <scope>NUCLEOTIDE SEQUENCE</scope>
</reference>
<dbReference type="AlphaFoldDB" id="A0A645I8S7"/>
<name>A0A645I8S7_9ZZZZ</name>